<feature type="domain" description="BIG2" evidence="4">
    <location>
        <begin position="570"/>
        <end position="647"/>
    </location>
</feature>
<dbReference type="RefSeq" id="WP_153724565.1">
    <property type="nucleotide sequence ID" value="NZ_CP045875.1"/>
</dbReference>
<dbReference type="GO" id="GO:0006396">
    <property type="term" value="P:RNA processing"/>
    <property type="evidence" value="ECO:0007669"/>
    <property type="project" value="TreeGrafter"/>
</dbReference>
<sequence>MRRLTALVTSVSLLLFSLLPVAEARWKEGDLLPERVFASAQSLSAGQVLEIEGGKNLFFSNAPEMPTMPGILARADNVISKSGEVRILYSHFNMLIDYSTSKPVNVPAQIGVYFVNDTSRSLDIYYKRLGKGVSKTVDGKMLYIEDRAPQRPGIDTALYYGTELGNKVVADFFASYRQQERLFATVAPGQIAWLSDQVGPLGWAIGMGDFVFRDSHTKEVITLQSLRPGEAVGVRSFIARHSFDLRDFFRDKNNPASVLTLGAGEHLHMRGLFADSISANGVHVEGVSRRKTFTYDSYDDGPQSITVGAHYRMQHLEPAREHYVPTIFANDILRNGVDSYGYVQNGQAVAVKAMNNGSYGTDYDFTFQITGPTVIALQEAKPLHADGSKPFVDMYNQFLTVMLDDDPSQIRTLHFKDPNYHLYYSNFERLQPLGKVKVAYVLDDVGTRNHRLRVMLPPNSYGPFQILLLPLEENQKRPVTVSSLTIEPKEVRILLDDQGKSDPITIAVKITPENAISKLNWSSSRPDIVTINKDGMVQAHAVGEAIITATTEDGKHQSSSRISVESKVLPAESIQLDREQINLAVGGVAQKIRAIILPQEAPQNVSWSSSNEKIATVDQEGTITGHSIGVATITATTADKALQATAQVTVHTPVRDSDFLRALERGSYEEFVTLLEKGANVNARDSQGNSALIKAVLQKDLRKAKALLASGADPAQKNSEAMTALMLAAQLNQSEMVKALLTAQADVNQKNEKMGEWTALFSAVWAGNLDITKILLEAGANPNVRYYEAGKRKEDGWTPLNWAVSQNNLEMTQLLLSRGADPSQRTDGWTALMNASWYGRMDLATVLLQAGARE</sequence>
<dbReference type="KEGG" id="hcv:FTV88_0966"/>
<reference evidence="6" key="1">
    <citation type="submission" date="2019-11" db="EMBL/GenBank/DDBJ databases">
        <title>Genome sequence of Heliorestis convoluta strain HH, an alkaliphilic and minimalistic phototrophic bacterium from a soda lake in Egypt.</title>
        <authorList>
            <person name="Dewey E.D."/>
            <person name="Stokes L.M."/>
            <person name="Burchell B.M."/>
            <person name="Shaffer K.N."/>
            <person name="Huntington A.M."/>
            <person name="Baker J.M."/>
            <person name="Nadendla S."/>
            <person name="Giglio M.G."/>
            <person name="Touchman J.W."/>
            <person name="Blankenship R.E."/>
            <person name="Madigan M.T."/>
            <person name="Sattley W.M."/>
        </authorList>
    </citation>
    <scope>NUCLEOTIDE SEQUENCE [LARGE SCALE GENOMIC DNA]</scope>
    <source>
        <strain evidence="6">HH</strain>
    </source>
</reference>
<feature type="repeat" description="ANK" evidence="3">
    <location>
        <begin position="827"/>
        <end position="854"/>
    </location>
</feature>
<evidence type="ECO:0000256" key="2">
    <source>
        <dbReference type="ARBA" id="ARBA00023043"/>
    </source>
</evidence>
<evidence type="ECO:0000313" key="6">
    <source>
        <dbReference type="Proteomes" id="UP000366051"/>
    </source>
</evidence>
<dbReference type="EMBL" id="CP045875">
    <property type="protein sequence ID" value="QGG47118.1"/>
    <property type="molecule type" value="Genomic_DNA"/>
</dbReference>
<keyword evidence="1" id="KW-0677">Repeat</keyword>
<evidence type="ECO:0000313" key="5">
    <source>
        <dbReference type="EMBL" id="QGG47118.1"/>
    </source>
</evidence>
<dbReference type="PANTHER" id="PTHR24141">
    <property type="entry name" value="2-5A-DEPENDENT RIBONUCLEASE"/>
    <property type="match status" value="1"/>
</dbReference>
<keyword evidence="6" id="KW-1185">Reference proteome</keyword>
<dbReference type="InterPro" id="IPR036770">
    <property type="entry name" value="Ankyrin_rpt-contain_sf"/>
</dbReference>
<dbReference type="PROSITE" id="PS50088">
    <property type="entry name" value="ANK_REPEAT"/>
    <property type="match status" value="5"/>
</dbReference>
<dbReference type="SUPFAM" id="SSF48403">
    <property type="entry name" value="Ankyrin repeat"/>
    <property type="match status" value="1"/>
</dbReference>
<dbReference type="Gene3D" id="2.60.40.1080">
    <property type="match status" value="2"/>
</dbReference>
<evidence type="ECO:0000256" key="1">
    <source>
        <dbReference type="ARBA" id="ARBA00022737"/>
    </source>
</evidence>
<dbReference type="PANTHER" id="PTHR24141:SF1">
    <property type="entry name" value="2-5A-DEPENDENT RIBONUCLEASE"/>
    <property type="match status" value="1"/>
</dbReference>
<dbReference type="SUPFAM" id="SSF49373">
    <property type="entry name" value="Invasin/intimin cell-adhesion fragments"/>
    <property type="match status" value="2"/>
</dbReference>
<protein>
    <recommendedName>
        <fullName evidence="4">BIG2 domain-containing protein</fullName>
    </recommendedName>
</protein>
<keyword evidence="2 3" id="KW-0040">ANK repeat</keyword>
<dbReference type="GO" id="GO:0003723">
    <property type="term" value="F:RNA binding"/>
    <property type="evidence" value="ECO:0007669"/>
    <property type="project" value="TreeGrafter"/>
</dbReference>
<dbReference type="Pfam" id="PF13637">
    <property type="entry name" value="Ank_4"/>
    <property type="match status" value="1"/>
</dbReference>
<dbReference type="Pfam" id="PF12796">
    <property type="entry name" value="Ank_2"/>
    <property type="match status" value="2"/>
</dbReference>
<feature type="repeat" description="ANK" evidence="3">
    <location>
        <begin position="687"/>
        <end position="719"/>
    </location>
</feature>
<dbReference type="InterPro" id="IPR002110">
    <property type="entry name" value="Ankyrin_rpt"/>
</dbReference>
<evidence type="ECO:0000256" key="3">
    <source>
        <dbReference type="PROSITE-ProRule" id="PRU00023"/>
    </source>
</evidence>
<dbReference type="PROSITE" id="PS50297">
    <property type="entry name" value="ANK_REP_REGION"/>
    <property type="match status" value="4"/>
</dbReference>
<dbReference type="OrthoDB" id="1904974at2"/>
<name>A0A5Q2MX37_9FIRM</name>
<accession>A0A5Q2MX37</accession>
<dbReference type="InterPro" id="IPR008964">
    <property type="entry name" value="Invasin/intimin_cell_adhesion"/>
</dbReference>
<dbReference type="SMART" id="SM00635">
    <property type="entry name" value="BID_2"/>
    <property type="match status" value="2"/>
</dbReference>
<gene>
    <name evidence="5" type="ORF">FTV88_0966</name>
</gene>
<evidence type="ECO:0000259" key="4">
    <source>
        <dbReference type="SMART" id="SM00635"/>
    </source>
</evidence>
<dbReference type="Gene3D" id="1.25.40.20">
    <property type="entry name" value="Ankyrin repeat-containing domain"/>
    <property type="match status" value="2"/>
</dbReference>
<feature type="domain" description="BIG2" evidence="4">
    <location>
        <begin position="480"/>
        <end position="561"/>
    </location>
</feature>
<organism evidence="5 6">
    <name type="scientific">Heliorestis convoluta</name>
    <dbReference type="NCBI Taxonomy" id="356322"/>
    <lineage>
        <taxon>Bacteria</taxon>
        <taxon>Bacillati</taxon>
        <taxon>Bacillota</taxon>
        <taxon>Clostridia</taxon>
        <taxon>Eubacteriales</taxon>
        <taxon>Heliobacteriaceae</taxon>
        <taxon>Heliorestis</taxon>
    </lineage>
</organism>
<dbReference type="Proteomes" id="UP000366051">
    <property type="component" value="Chromosome"/>
</dbReference>
<feature type="repeat" description="ANK" evidence="3">
    <location>
        <begin position="720"/>
        <end position="752"/>
    </location>
</feature>
<dbReference type="AlphaFoldDB" id="A0A5Q2MX37"/>
<feature type="repeat" description="ANK" evidence="3">
    <location>
        <begin position="795"/>
        <end position="827"/>
    </location>
</feature>
<proteinExistence type="predicted"/>
<dbReference type="InterPro" id="IPR003343">
    <property type="entry name" value="Big_2"/>
</dbReference>
<feature type="repeat" description="ANK" evidence="3">
    <location>
        <begin position="755"/>
        <end position="787"/>
    </location>
</feature>
<dbReference type="Pfam" id="PF02368">
    <property type="entry name" value="Big_2"/>
    <property type="match status" value="2"/>
</dbReference>
<dbReference type="GO" id="GO:0004540">
    <property type="term" value="F:RNA nuclease activity"/>
    <property type="evidence" value="ECO:0007669"/>
    <property type="project" value="TreeGrafter"/>
</dbReference>
<dbReference type="SMART" id="SM00248">
    <property type="entry name" value="ANK"/>
    <property type="match status" value="6"/>
</dbReference>